<dbReference type="AlphaFoldDB" id="A0A9K3J8B3"/>
<keyword evidence="3" id="KW-1185">Reference proteome</keyword>
<reference evidence="2" key="1">
    <citation type="journal article" date="2017" name="Nature">
        <title>The sunflower genome provides insights into oil metabolism, flowering and Asterid evolution.</title>
        <authorList>
            <person name="Badouin H."/>
            <person name="Gouzy J."/>
            <person name="Grassa C.J."/>
            <person name="Murat F."/>
            <person name="Staton S.E."/>
            <person name="Cottret L."/>
            <person name="Lelandais-Briere C."/>
            <person name="Owens G.L."/>
            <person name="Carrere S."/>
            <person name="Mayjonade B."/>
            <person name="Legrand L."/>
            <person name="Gill N."/>
            <person name="Kane N.C."/>
            <person name="Bowers J.E."/>
            <person name="Hubner S."/>
            <person name="Bellec A."/>
            <person name="Berard A."/>
            <person name="Berges H."/>
            <person name="Blanchet N."/>
            <person name="Boniface M.C."/>
            <person name="Brunel D."/>
            <person name="Catrice O."/>
            <person name="Chaidir N."/>
            <person name="Claudel C."/>
            <person name="Donnadieu C."/>
            <person name="Faraut T."/>
            <person name="Fievet G."/>
            <person name="Helmstetter N."/>
            <person name="King M."/>
            <person name="Knapp S.J."/>
            <person name="Lai Z."/>
            <person name="Le Paslier M.C."/>
            <person name="Lippi Y."/>
            <person name="Lorenzon L."/>
            <person name="Mandel J.R."/>
            <person name="Marage G."/>
            <person name="Marchand G."/>
            <person name="Marquand E."/>
            <person name="Bret-Mestries E."/>
            <person name="Morien E."/>
            <person name="Nambeesan S."/>
            <person name="Nguyen T."/>
            <person name="Pegot-Espagnet P."/>
            <person name="Pouilly N."/>
            <person name="Raftis F."/>
            <person name="Sallet E."/>
            <person name="Schiex T."/>
            <person name="Thomas J."/>
            <person name="Vandecasteele C."/>
            <person name="Vares D."/>
            <person name="Vear F."/>
            <person name="Vautrin S."/>
            <person name="Crespi M."/>
            <person name="Mangin B."/>
            <person name="Burke J.M."/>
            <person name="Salse J."/>
            <person name="Munos S."/>
            <person name="Vincourt P."/>
            <person name="Rieseberg L.H."/>
            <person name="Langlade N.B."/>
        </authorList>
    </citation>
    <scope>NUCLEOTIDE SEQUENCE</scope>
    <source>
        <tissue evidence="2">Leaves</tissue>
    </source>
</reference>
<protein>
    <submittedName>
        <fullName evidence="2">Uncharacterized protein</fullName>
    </submittedName>
</protein>
<dbReference type="Gramene" id="mRNA:HanXRQr2_Chr04g0165141">
    <property type="protein sequence ID" value="CDS:HanXRQr2_Chr04g0165141.1"/>
    <property type="gene ID" value="HanXRQr2_Chr04g0165141"/>
</dbReference>
<evidence type="ECO:0000313" key="3">
    <source>
        <dbReference type="Proteomes" id="UP000215914"/>
    </source>
</evidence>
<dbReference type="Proteomes" id="UP000215914">
    <property type="component" value="Unassembled WGS sequence"/>
</dbReference>
<sequence>MASLGSNTLMKHASARILALVKTLLNVLFGKMGLFVSNKTCLLLDVELVVEDNVSCL</sequence>
<gene>
    <name evidence="1" type="ORF">HanXRQr2_Chr04g0165131</name>
    <name evidence="2" type="ORF">HanXRQr2_Chr04g0165141</name>
</gene>
<organism evidence="2 3">
    <name type="scientific">Helianthus annuus</name>
    <name type="common">Common sunflower</name>
    <dbReference type="NCBI Taxonomy" id="4232"/>
    <lineage>
        <taxon>Eukaryota</taxon>
        <taxon>Viridiplantae</taxon>
        <taxon>Streptophyta</taxon>
        <taxon>Embryophyta</taxon>
        <taxon>Tracheophyta</taxon>
        <taxon>Spermatophyta</taxon>
        <taxon>Magnoliopsida</taxon>
        <taxon>eudicotyledons</taxon>
        <taxon>Gunneridae</taxon>
        <taxon>Pentapetalae</taxon>
        <taxon>asterids</taxon>
        <taxon>campanulids</taxon>
        <taxon>Asterales</taxon>
        <taxon>Asteraceae</taxon>
        <taxon>Asteroideae</taxon>
        <taxon>Heliantheae alliance</taxon>
        <taxon>Heliantheae</taxon>
        <taxon>Helianthus</taxon>
    </lineage>
</organism>
<evidence type="ECO:0000313" key="1">
    <source>
        <dbReference type="EMBL" id="KAF5810076.1"/>
    </source>
</evidence>
<evidence type="ECO:0000313" key="2">
    <source>
        <dbReference type="EMBL" id="KAF5810077.1"/>
    </source>
</evidence>
<proteinExistence type="predicted"/>
<dbReference type="EMBL" id="MNCJ02000319">
    <property type="protein sequence ID" value="KAF5810077.1"/>
    <property type="molecule type" value="Genomic_DNA"/>
</dbReference>
<dbReference type="Gramene" id="mRNA:HanXRQr2_Chr04g0165131">
    <property type="protein sequence ID" value="CDS:HanXRQr2_Chr04g0165131.1"/>
    <property type="gene ID" value="HanXRQr2_Chr04g0165131"/>
</dbReference>
<name>A0A9K3J8B3_HELAN</name>
<dbReference type="EMBL" id="MNCJ02000319">
    <property type="protein sequence ID" value="KAF5810076.1"/>
    <property type="molecule type" value="Genomic_DNA"/>
</dbReference>
<accession>A0A9K3J8B3</accession>
<comment type="caution">
    <text evidence="2">The sequence shown here is derived from an EMBL/GenBank/DDBJ whole genome shotgun (WGS) entry which is preliminary data.</text>
</comment>
<reference evidence="2" key="2">
    <citation type="submission" date="2020-06" db="EMBL/GenBank/DDBJ databases">
        <title>Helianthus annuus Genome sequencing and assembly Release 2.</title>
        <authorList>
            <person name="Gouzy J."/>
            <person name="Langlade N."/>
            <person name="Munos S."/>
        </authorList>
    </citation>
    <scope>NUCLEOTIDE SEQUENCE</scope>
    <source>
        <tissue evidence="2">Leaves</tissue>
    </source>
</reference>